<organism evidence="2">
    <name type="scientific">Lysobacter firmicutimachus</name>
    <dbReference type="NCBI Taxonomy" id="1792846"/>
    <lineage>
        <taxon>Bacteria</taxon>
        <taxon>Pseudomonadati</taxon>
        <taxon>Pseudomonadota</taxon>
        <taxon>Gammaproteobacteria</taxon>
        <taxon>Lysobacterales</taxon>
        <taxon>Lysobacteraceae</taxon>
        <taxon>Lysobacter</taxon>
    </lineage>
</organism>
<sequence length="116" mass="12398">MPSGPRWRKTWGAIAVDGTNGATGVTVGSRTERAAKKEALERCRRGGNSQCKVILAYEHQCAAIALPVGQSNGSSATVAAENEFKSSKIALDDCREKNGVACEIAYKECSRPVLER</sequence>
<dbReference type="InterPro" id="IPR025240">
    <property type="entry name" value="DUF4189"/>
</dbReference>
<dbReference type="Pfam" id="PF13827">
    <property type="entry name" value="DUF4189"/>
    <property type="match status" value="1"/>
</dbReference>
<dbReference type="AlphaFoldDB" id="A0AAU8MX29"/>
<name>A0AAU8MX29_9GAMM</name>
<feature type="domain" description="DUF4189" evidence="1">
    <location>
        <begin position="11"/>
        <end position="109"/>
    </location>
</feature>
<dbReference type="RefSeq" id="WP_075574961.1">
    <property type="nucleotide sequence ID" value="NZ_CP159925.1"/>
</dbReference>
<accession>A0AAU8MX29</accession>
<proteinExistence type="predicted"/>
<dbReference type="EMBL" id="CP159925">
    <property type="protein sequence ID" value="XCO75390.1"/>
    <property type="molecule type" value="Genomic_DNA"/>
</dbReference>
<evidence type="ECO:0000313" key="2">
    <source>
        <dbReference type="EMBL" id="XCO75390.1"/>
    </source>
</evidence>
<reference evidence="2" key="1">
    <citation type="submission" date="2024-06" db="EMBL/GenBank/DDBJ databases">
        <authorList>
            <person name="Li S."/>
        </authorList>
    </citation>
    <scope>NUCLEOTIDE SEQUENCE</scope>
    <source>
        <strain evidence="2">SR10</strain>
    </source>
</reference>
<gene>
    <name evidence="2" type="ORF">ABU614_00910</name>
</gene>
<evidence type="ECO:0000259" key="1">
    <source>
        <dbReference type="Pfam" id="PF13827"/>
    </source>
</evidence>
<protein>
    <submittedName>
        <fullName evidence="2">DUF4189 domain-containing protein</fullName>
    </submittedName>
</protein>